<dbReference type="GeneID" id="107522415"/>
<protein>
    <submittedName>
        <fullName evidence="2">Uncharacterized protein</fullName>
    </submittedName>
</protein>
<dbReference type="Proteomes" id="UP001652624">
    <property type="component" value="Chromosome 10"/>
</dbReference>
<accession>A0ABM3Y2P0</accession>
<gene>
    <name evidence="2" type="primary">BRD3OS</name>
</gene>
<name>A0ABM3Y2P0_ERIEU</name>
<evidence type="ECO:0000313" key="2">
    <source>
        <dbReference type="RefSeq" id="XP_060055325.1"/>
    </source>
</evidence>
<organism evidence="1 2">
    <name type="scientific">Erinaceus europaeus</name>
    <name type="common">Western European hedgehog</name>
    <dbReference type="NCBI Taxonomy" id="9365"/>
    <lineage>
        <taxon>Eukaryota</taxon>
        <taxon>Metazoa</taxon>
        <taxon>Chordata</taxon>
        <taxon>Craniata</taxon>
        <taxon>Vertebrata</taxon>
        <taxon>Euteleostomi</taxon>
        <taxon>Mammalia</taxon>
        <taxon>Eutheria</taxon>
        <taxon>Laurasiatheria</taxon>
        <taxon>Eulipotyphla</taxon>
        <taxon>Erinaceidae</taxon>
        <taxon>Erinaceinae</taxon>
        <taxon>Erinaceus</taxon>
    </lineage>
</organism>
<proteinExistence type="predicted"/>
<keyword evidence="1" id="KW-1185">Reference proteome</keyword>
<dbReference type="RefSeq" id="XP_060055325.1">
    <property type="nucleotide sequence ID" value="XM_060199342.1"/>
</dbReference>
<sequence length="84" mass="8500">MGGPGRALEEFRAWTGRGCLEEGAGEWVSGQPVPVASGIPYVEAVPGGAGPLQLLGPAQHSLGEESQISTIATDALAPNPSMLC</sequence>
<evidence type="ECO:0000313" key="1">
    <source>
        <dbReference type="Proteomes" id="UP001652624"/>
    </source>
</evidence>
<reference evidence="2" key="1">
    <citation type="submission" date="2025-08" db="UniProtKB">
        <authorList>
            <consortium name="RefSeq"/>
        </authorList>
    </citation>
    <scope>IDENTIFICATION</scope>
</reference>